<dbReference type="GO" id="GO:0005776">
    <property type="term" value="C:autophagosome"/>
    <property type="evidence" value="ECO:0007669"/>
    <property type="project" value="TreeGrafter"/>
</dbReference>
<dbReference type="GO" id="GO:0042594">
    <property type="term" value="P:response to starvation"/>
    <property type="evidence" value="ECO:0007669"/>
    <property type="project" value="TreeGrafter"/>
</dbReference>
<dbReference type="Gene3D" id="1.10.510.10">
    <property type="entry name" value="Transferase(Phosphotransferase) domain 1"/>
    <property type="match status" value="1"/>
</dbReference>
<dbReference type="SMART" id="SM00220">
    <property type="entry name" value="S_TKc"/>
    <property type="match status" value="1"/>
</dbReference>
<dbReference type="CDD" id="cd14014">
    <property type="entry name" value="STKc_PknB_like"/>
    <property type="match status" value="1"/>
</dbReference>
<keyword evidence="2" id="KW-0547">Nucleotide-binding</keyword>
<dbReference type="PANTHER" id="PTHR24348:SF22">
    <property type="entry name" value="NON-SPECIFIC SERINE_THREONINE PROTEIN KINASE"/>
    <property type="match status" value="1"/>
</dbReference>
<dbReference type="SUPFAM" id="SSF56112">
    <property type="entry name" value="Protein kinase-like (PK-like)"/>
    <property type="match status" value="1"/>
</dbReference>
<dbReference type="AlphaFoldDB" id="A0A1F4U5S3"/>
<accession>A0A1F4U5S3</accession>
<keyword evidence="4" id="KW-0067">ATP-binding</keyword>
<sequence>MTINRAQLELIGNGGMAWVYKLKRPGADPVALKVGRGVDLEFEAMRRIAPHENVVKEYSQGAANFCPLLGELPFLTMEYLEGKDLCAIIWEKGPILEKEAARLGLGLISGLKNVWDAGIVHRDLKPENIFLRKEDSDRPVVFDFGIALAQNSDGGVLGSPEYVSPEQIKRLELDWRSDQYSLGLLLFFAVSGEIAFDDTKIIDVLTKKIRFKDAEKIREAKAAANNPFYDMLYKMTMRDREQRFQTYQEMLEAFLGV</sequence>
<name>A0A1F4U5S3_UNCSA</name>
<gene>
    <name evidence="6" type="ORF">A2438_03400</name>
</gene>
<evidence type="ECO:0000256" key="4">
    <source>
        <dbReference type="ARBA" id="ARBA00022840"/>
    </source>
</evidence>
<dbReference type="InterPro" id="IPR008271">
    <property type="entry name" value="Ser/Thr_kinase_AS"/>
</dbReference>
<proteinExistence type="predicted"/>
<dbReference type="PROSITE" id="PS50011">
    <property type="entry name" value="PROTEIN_KINASE_DOM"/>
    <property type="match status" value="1"/>
</dbReference>
<comment type="caution">
    <text evidence="6">The sequence shown here is derived from an EMBL/GenBank/DDBJ whole genome shotgun (WGS) entry which is preliminary data.</text>
</comment>
<evidence type="ECO:0000259" key="5">
    <source>
        <dbReference type="PROSITE" id="PS50011"/>
    </source>
</evidence>
<dbReference type="GO" id="GO:0005524">
    <property type="term" value="F:ATP binding"/>
    <property type="evidence" value="ECO:0007669"/>
    <property type="project" value="UniProtKB-KW"/>
</dbReference>
<evidence type="ECO:0000313" key="7">
    <source>
        <dbReference type="Proteomes" id="UP000179242"/>
    </source>
</evidence>
<dbReference type="InterPro" id="IPR000719">
    <property type="entry name" value="Prot_kinase_dom"/>
</dbReference>
<evidence type="ECO:0000256" key="2">
    <source>
        <dbReference type="ARBA" id="ARBA00022741"/>
    </source>
</evidence>
<feature type="domain" description="Protein kinase" evidence="5">
    <location>
        <begin position="5"/>
        <end position="255"/>
    </location>
</feature>
<organism evidence="6 7">
    <name type="scientific">candidate division WOR-1 bacterium RIFOXYC2_FULL_46_14</name>
    <dbReference type="NCBI Taxonomy" id="1802587"/>
    <lineage>
        <taxon>Bacteria</taxon>
        <taxon>Bacillati</taxon>
        <taxon>Saganbacteria</taxon>
    </lineage>
</organism>
<dbReference type="InterPro" id="IPR045269">
    <property type="entry name" value="Atg1-like"/>
</dbReference>
<evidence type="ECO:0000256" key="3">
    <source>
        <dbReference type="ARBA" id="ARBA00022777"/>
    </source>
</evidence>
<dbReference type="EMBL" id="MEUJ01000004">
    <property type="protein sequence ID" value="OGC40304.1"/>
    <property type="molecule type" value="Genomic_DNA"/>
</dbReference>
<protein>
    <recommendedName>
        <fullName evidence="5">Protein kinase domain-containing protein</fullName>
    </recommendedName>
</protein>
<dbReference type="GO" id="GO:0005829">
    <property type="term" value="C:cytosol"/>
    <property type="evidence" value="ECO:0007669"/>
    <property type="project" value="TreeGrafter"/>
</dbReference>
<reference evidence="6 7" key="1">
    <citation type="journal article" date="2016" name="Nat. Commun.">
        <title>Thousands of microbial genomes shed light on interconnected biogeochemical processes in an aquifer system.</title>
        <authorList>
            <person name="Anantharaman K."/>
            <person name="Brown C.T."/>
            <person name="Hug L.A."/>
            <person name="Sharon I."/>
            <person name="Castelle C.J."/>
            <person name="Probst A.J."/>
            <person name="Thomas B.C."/>
            <person name="Singh A."/>
            <person name="Wilkins M.J."/>
            <person name="Karaoz U."/>
            <person name="Brodie E.L."/>
            <person name="Williams K.H."/>
            <person name="Hubbard S.S."/>
            <person name="Banfield J.F."/>
        </authorList>
    </citation>
    <scope>NUCLEOTIDE SEQUENCE [LARGE SCALE GENOMIC DNA]</scope>
</reference>
<keyword evidence="3" id="KW-0418">Kinase</keyword>
<dbReference type="Pfam" id="PF00069">
    <property type="entry name" value="Pkinase"/>
    <property type="match status" value="1"/>
</dbReference>
<dbReference type="PROSITE" id="PS00108">
    <property type="entry name" value="PROTEIN_KINASE_ST"/>
    <property type="match status" value="1"/>
</dbReference>
<dbReference type="GO" id="GO:0004674">
    <property type="term" value="F:protein serine/threonine kinase activity"/>
    <property type="evidence" value="ECO:0007669"/>
    <property type="project" value="InterPro"/>
</dbReference>
<evidence type="ECO:0000256" key="1">
    <source>
        <dbReference type="ARBA" id="ARBA00022679"/>
    </source>
</evidence>
<dbReference type="GO" id="GO:0034045">
    <property type="term" value="C:phagophore assembly site membrane"/>
    <property type="evidence" value="ECO:0007669"/>
    <property type="project" value="TreeGrafter"/>
</dbReference>
<dbReference type="Proteomes" id="UP000179242">
    <property type="component" value="Unassembled WGS sequence"/>
</dbReference>
<dbReference type="InterPro" id="IPR011009">
    <property type="entry name" value="Kinase-like_dom_sf"/>
</dbReference>
<dbReference type="PANTHER" id="PTHR24348">
    <property type="entry name" value="SERINE/THREONINE-PROTEIN KINASE UNC-51-RELATED"/>
    <property type="match status" value="1"/>
</dbReference>
<evidence type="ECO:0000313" key="6">
    <source>
        <dbReference type="EMBL" id="OGC40304.1"/>
    </source>
</evidence>
<keyword evidence="1" id="KW-0808">Transferase</keyword>